<dbReference type="Proteomes" id="UP001169217">
    <property type="component" value="Unassembled WGS sequence"/>
</dbReference>
<sequence length="129" mass="14648">MTRRRTASPLLSQPTAFPGSKEPWSSHLVLGYSMEAQLVKYIPRTRTNQPSANQRMRRHKLQGTDLKAQKRVETGMKGASCALCLVFLAHKHGHPDPWAFAQQQIDVSKNSFCKLVLRNRGERTMMIDS</sequence>
<evidence type="ECO:0000313" key="3">
    <source>
        <dbReference type="Proteomes" id="UP001169217"/>
    </source>
</evidence>
<feature type="region of interest" description="Disordered" evidence="1">
    <location>
        <begin position="1"/>
        <end position="22"/>
    </location>
</feature>
<evidence type="ECO:0000256" key="1">
    <source>
        <dbReference type="SAM" id="MobiDB-lite"/>
    </source>
</evidence>
<proteinExistence type="predicted"/>
<comment type="caution">
    <text evidence="2">The sequence shown here is derived from an EMBL/GenBank/DDBJ whole genome shotgun (WGS) entry which is preliminary data.</text>
</comment>
<name>A0ABQ9PZQ4_9PEZI</name>
<gene>
    <name evidence="2" type="ORF">CLIM01_05626</name>
</gene>
<evidence type="ECO:0000313" key="2">
    <source>
        <dbReference type="EMBL" id="KAK0377028.1"/>
    </source>
</evidence>
<protein>
    <submittedName>
        <fullName evidence="2">Uncharacterized protein</fullName>
    </submittedName>
</protein>
<organism evidence="2 3">
    <name type="scientific">Colletotrichum limetticola</name>
    <dbReference type="NCBI Taxonomy" id="1209924"/>
    <lineage>
        <taxon>Eukaryota</taxon>
        <taxon>Fungi</taxon>
        <taxon>Dikarya</taxon>
        <taxon>Ascomycota</taxon>
        <taxon>Pezizomycotina</taxon>
        <taxon>Sordariomycetes</taxon>
        <taxon>Hypocreomycetidae</taxon>
        <taxon>Glomerellales</taxon>
        <taxon>Glomerellaceae</taxon>
        <taxon>Colletotrichum</taxon>
        <taxon>Colletotrichum acutatum species complex</taxon>
    </lineage>
</organism>
<accession>A0ABQ9PZQ4</accession>
<feature type="compositionally biased region" description="Polar residues" evidence="1">
    <location>
        <begin position="45"/>
        <end position="54"/>
    </location>
</feature>
<reference evidence="2" key="1">
    <citation type="submission" date="2023-04" db="EMBL/GenBank/DDBJ databases">
        <title>Colletotrichum limetticola genome sequence.</title>
        <authorList>
            <person name="Baroncelli R."/>
        </authorList>
    </citation>
    <scope>NUCLEOTIDE SEQUENCE</scope>
    <source>
        <strain evidence="2">KLA-Anderson</strain>
    </source>
</reference>
<keyword evidence="3" id="KW-1185">Reference proteome</keyword>
<feature type="region of interest" description="Disordered" evidence="1">
    <location>
        <begin position="45"/>
        <end position="65"/>
    </location>
</feature>
<dbReference type="EMBL" id="JARUPT010000143">
    <property type="protein sequence ID" value="KAK0377028.1"/>
    <property type="molecule type" value="Genomic_DNA"/>
</dbReference>